<dbReference type="PANTHER" id="PTHR47668">
    <property type="entry name" value="DIENELACTONE HYDROLASE FAMILY PROTEIN (AFU_ORTHOLOGUE AFUA_6G01940)"/>
    <property type="match status" value="1"/>
</dbReference>
<dbReference type="InterPro" id="IPR029058">
    <property type="entry name" value="AB_hydrolase_fold"/>
</dbReference>
<dbReference type="PANTHER" id="PTHR47668:SF1">
    <property type="entry name" value="DIENELACTONE HYDROLASE DOMAIN-CONTAINING PROTEIN-RELATED"/>
    <property type="match status" value="1"/>
</dbReference>
<sequence>MRRRVLPTTSFPVASSNSGILPSAQAGARYAAGSTNGLQDGGISTASPSAGLQTLNSSLSTSSTLTPRSMAAANSSLNTNRIFATMAANTNQACCTIPPVKSDYSPKGTTEKIGGLDVYVIGPKDAKKAIVVVYDVFGYWPTTKQGADLLAEATKARIVMPDFFRGKPIAQEDYPPKTEEKKQKFQDFFKSTGDFSARKPEVEAVADALKKDGAQKLGLMGFCWGGKMSVLAGGEGTKFNAVAQVHPAMVDAEDAKKLTVPIANFPSKDEPKEDMEKFEAEVQKKDIAKDSVYKLYPDSHHGWAAARADLKDEGNLKNFQDVYQRLADFFNKTLA</sequence>
<dbReference type="Gene3D" id="3.40.50.1820">
    <property type="entry name" value="alpha/beta hydrolase"/>
    <property type="match status" value="1"/>
</dbReference>
<evidence type="ECO:0000313" key="4">
    <source>
        <dbReference type="Proteomes" id="UP000179920"/>
    </source>
</evidence>
<dbReference type="GO" id="GO:0016787">
    <property type="term" value="F:hydrolase activity"/>
    <property type="evidence" value="ECO:0007669"/>
    <property type="project" value="InterPro"/>
</dbReference>
<evidence type="ECO:0000313" key="3">
    <source>
        <dbReference type="EMBL" id="SYW84938.1"/>
    </source>
</evidence>
<evidence type="ECO:0000313" key="2">
    <source>
        <dbReference type="EMBL" id="SAM80779.1"/>
    </source>
</evidence>
<feature type="domain" description="Dienelactone hydrolase" evidence="1">
    <location>
        <begin position="116"/>
        <end position="333"/>
    </location>
</feature>
<dbReference type="SUPFAM" id="SSF53474">
    <property type="entry name" value="alpha/beta-Hydrolases"/>
    <property type="match status" value="1"/>
</dbReference>
<reference evidence="4" key="1">
    <citation type="submission" date="2016-04" db="EMBL/GenBank/DDBJ databases">
        <authorList>
            <person name="Guldener U."/>
            <person name="Guldener U."/>
        </authorList>
    </citation>
    <scope>NUCLEOTIDE SEQUENCE [LARGE SCALE GENOMIC DNA]</scope>
    <source>
        <strain evidence="4">UB2112</strain>
    </source>
</reference>
<organism evidence="2 4">
    <name type="scientific">Ustilago bromivora</name>
    <dbReference type="NCBI Taxonomy" id="307758"/>
    <lineage>
        <taxon>Eukaryota</taxon>
        <taxon>Fungi</taxon>
        <taxon>Dikarya</taxon>
        <taxon>Basidiomycota</taxon>
        <taxon>Ustilaginomycotina</taxon>
        <taxon>Ustilaginomycetes</taxon>
        <taxon>Ustilaginales</taxon>
        <taxon>Ustilaginaceae</taxon>
        <taxon>Ustilago</taxon>
    </lineage>
</organism>
<accession>A0A1K0H4M4</accession>
<proteinExistence type="predicted"/>
<dbReference type="AlphaFoldDB" id="A0A1K0H4M4"/>
<protein>
    <submittedName>
        <fullName evidence="3">Related to AIM2 - cytoplasmic protein involved in mitochondrial function or organization</fullName>
    </submittedName>
    <submittedName>
        <fullName evidence="2">Related to AIM2-cytoplasmic protein involved in mitochondrial function or organization</fullName>
    </submittedName>
</protein>
<dbReference type="Proteomes" id="UP000658997">
    <property type="component" value="Unassembled WGS sequence"/>
</dbReference>
<reference evidence="2" key="2">
    <citation type="submission" date="2016-04" db="EMBL/GenBank/DDBJ databases">
        <authorList>
            <person name="Evans L.H."/>
            <person name="Alamgir A."/>
            <person name="Owens N."/>
            <person name="Weber N.D."/>
            <person name="Virtaneva K."/>
            <person name="Barbian K."/>
            <person name="Babar A."/>
            <person name="Rosenke K."/>
        </authorList>
    </citation>
    <scope>NUCLEOTIDE SEQUENCE</scope>
    <source>
        <strain evidence="2">UB2112</strain>
    </source>
</reference>
<evidence type="ECO:0000313" key="5">
    <source>
        <dbReference type="Proteomes" id="UP000658997"/>
    </source>
</evidence>
<name>A0A1K0H4M4_9BASI</name>
<dbReference type="EMBL" id="LT558120">
    <property type="protein sequence ID" value="SAM80779.1"/>
    <property type="molecule type" value="Genomic_DNA"/>
</dbReference>
<keyword evidence="5" id="KW-1185">Reference proteome</keyword>
<dbReference type="Proteomes" id="UP000179920">
    <property type="component" value="Chromosome IV"/>
</dbReference>
<dbReference type="EMBL" id="ULHB01000192">
    <property type="protein sequence ID" value="SYW84938.1"/>
    <property type="molecule type" value="Genomic_DNA"/>
</dbReference>
<dbReference type="InterPro" id="IPR002925">
    <property type="entry name" value="Dienelactn_hydro"/>
</dbReference>
<gene>
    <name evidence="3" type="ORF">UBRO2_05644</name>
    <name evidence="2" type="ORF">UBRO_02551-B</name>
</gene>
<dbReference type="OrthoDB" id="2147163at2759"/>
<evidence type="ECO:0000259" key="1">
    <source>
        <dbReference type="Pfam" id="PF01738"/>
    </source>
</evidence>
<reference evidence="3" key="3">
    <citation type="submission" date="2018-08" db="EMBL/GenBank/DDBJ databases">
        <authorList>
            <person name="Guldener U."/>
        </authorList>
    </citation>
    <scope>NUCLEOTIDE SEQUENCE</scope>
    <source>
        <strain evidence="3">UB2</strain>
    </source>
</reference>
<dbReference type="Pfam" id="PF01738">
    <property type="entry name" value="DLH"/>
    <property type="match status" value="1"/>
</dbReference>